<feature type="chain" id="PRO_5007524557" evidence="2">
    <location>
        <begin position="25"/>
        <end position="179"/>
    </location>
</feature>
<comment type="caution">
    <text evidence="4">The sequence shown here is derived from an EMBL/GenBank/DDBJ whole genome shotgun (WGS) entry which is preliminary data.</text>
</comment>
<dbReference type="NCBIfam" id="NF038128">
    <property type="entry name" value="choice_anch_J"/>
    <property type="match status" value="1"/>
</dbReference>
<dbReference type="GO" id="GO:0016798">
    <property type="term" value="F:hydrolase activity, acting on glycosyl bonds"/>
    <property type="evidence" value="ECO:0007669"/>
    <property type="project" value="InterPro"/>
</dbReference>
<keyword evidence="2" id="KW-0732">Signal</keyword>
<dbReference type="SUPFAM" id="SSF49785">
    <property type="entry name" value="Galactose-binding domain-like"/>
    <property type="match status" value="1"/>
</dbReference>
<proteinExistence type="predicted"/>
<dbReference type="STRING" id="690879.TSACC_21268"/>
<dbReference type="Pfam" id="PF02018">
    <property type="entry name" value="CBM_4_9"/>
    <property type="match status" value="1"/>
</dbReference>
<sequence>MKSSQKSIVAGMILAGVFSIPAWAEELTFVNPGFEQGAEGWRASKEDTANNLSSVQADAAHSGQFGLRVEQGDGGPGSWLESSKFEMQPGKSYKLTFWARSLNQSGAGVWLMFKDAEGKKIDVPAEMSAKQVTQSASAWTEYTMDFTAPQGAESVSFAIHCYSQRPCLADFDDFSLTAN</sequence>
<name>A0A146G896_TERSA</name>
<evidence type="ECO:0000256" key="1">
    <source>
        <dbReference type="ARBA" id="ARBA00022801"/>
    </source>
</evidence>
<evidence type="ECO:0000313" key="4">
    <source>
        <dbReference type="EMBL" id="GAT32866.1"/>
    </source>
</evidence>
<feature type="signal peptide" evidence="2">
    <location>
        <begin position="1"/>
        <end position="24"/>
    </location>
</feature>
<dbReference type="InterPro" id="IPR008979">
    <property type="entry name" value="Galactose-bd-like_sf"/>
</dbReference>
<organism evidence="4 5">
    <name type="scientific">Terrimicrobium sacchariphilum</name>
    <dbReference type="NCBI Taxonomy" id="690879"/>
    <lineage>
        <taxon>Bacteria</taxon>
        <taxon>Pseudomonadati</taxon>
        <taxon>Verrucomicrobiota</taxon>
        <taxon>Terrimicrobiia</taxon>
        <taxon>Terrimicrobiales</taxon>
        <taxon>Terrimicrobiaceae</taxon>
        <taxon>Terrimicrobium</taxon>
    </lineage>
</organism>
<dbReference type="InterPro" id="IPR003305">
    <property type="entry name" value="CenC_carb-bd"/>
</dbReference>
<dbReference type="Proteomes" id="UP000076023">
    <property type="component" value="Unassembled WGS sequence"/>
</dbReference>
<gene>
    <name evidence="4" type="ORF">TSACC_21268</name>
</gene>
<feature type="domain" description="CBM-cenC" evidence="3">
    <location>
        <begin position="29"/>
        <end position="161"/>
    </location>
</feature>
<keyword evidence="5" id="KW-1185">Reference proteome</keyword>
<evidence type="ECO:0000259" key="3">
    <source>
        <dbReference type="Pfam" id="PF02018"/>
    </source>
</evidence>
<dbReference type="Gene3D" id="2.60.120.260">
    <property type="entry name" value="Galactose-binding domain-like"/>
    <property type="match status" value="1"/>
</dbReference>
<protein>
    <submittedName>
        <fullName evidence="4">Carbohydrate binding domain-containing protein</fullName>
    </submittedName>
</protein>
<dbReference type="EMBL" id="BDCO01000002">
    <property type="protein sequence ID" value="GAT32866.1"/>
    <property type="molecule type" value="Genomic_DNA"/>
</dbReference>
<evidence type="ECO:0000313" key="5">
    <source>
        <dbReference type="Proteomes" id="UP000076023"/>
    </source>
</evidence>
<evidence type="ECO:0000256" key="2">
    <source>
        <dbReference type="SAM" id="SignalP"/>
    </source>
</evidence>
<dbReference type="RefSeq" id="WP_075078671.1">
    <property type="nucleotide sequence ID" value="NZ_BDCO01000002.1"/>
</dbReference>
<reference evidence="5" key="1">
    <citation type="journal article" date="2017" name="Genome Announc.">
        <title>Draft Genome Sequence of Terrimicrobium sacchariphilum NM-5T, a Facultative Anaerobic Soil Bacterium of the Class Spartobacteria.</title>
        <authorList>
            <person name="Qiu Y.L."/>
            <person name="Tourlousse D.M."/>
            <person name="Matsuura N."/>
            <person name="Ohashi A."/>
            <person name="Sekiguchi Y."/>
        </authorList>
    </citation>
    <scope>NUCLEOTIDE SEQUENCE [LARGE SCALE GENOMIC DNA]</scope>
    <source>
        <strain evidence="5">NM-5</strain>
    </source>
</reference>
<dbReference type="InParanoid" id="A0A146G896"/>
<keyword evidence="1" id="KW-0378">Hydrolase</keyword>
<accession>A0A146G896</accession>
<dbReference type="AlphaFoldDB" id="A0A146G896"/>
<dbReference type="OrthoDB" id="190144at2"/>